<feature type="coiled-coil region" evidence="1">
    <location>
        <begin position="234"/>
        <end position="289"/>
    </location>
</feature>
<feature type="compositionally biased region" description="Polar residues" evidence="2">
    <location>
        <begin position="455"/>
        <end position="466"/>
    </location>
</feature>
<feature type="compositionally biased region" description="Polar residues" evidence="2">
    <location>
        <begin position="556"/>
        <end position="575"/>
    </location>
</feature>
<feature type="compositionally biased region" description="Basic residues" evidence="2">
    <location>
        <begin position="22"/>
        <end position="38"/>
    </location>
</feature>
<evidence type="ECO:0000313" key="3">
    <source>
        <dbReference type="EMBL" id="TKX24102.1"/>
    </source>
</evidence>
<evidence type="ECO:0000256" key="1">
    <source>
        <dbReference type="SAM" id="Coils"/>
    </source>
</evidence>
<dbReference type="AlphaFoldDB" id="A0A4V6DXA1"/>
<feature type="region of interest" description="Disordered" evidence="2">
    <location>
        <begin position="160"/>
        <end position="211"/>
    </location>
</feature>
<comment type="caution">
    <text evidence="3">The sequence shown here is derived from an EMBL/GenBank/DDBJ whole genome shotgun (WGS) entry which is preliminary data.</text>
</comment>
<gene>
    <name evidence="3" type="ORF">C1H76_3670</name>
</gene>
<accession>A0A4V6DXA1</accession>
<feature type="compositionally biased region" description="Polar residues" evidence="2">
    <location>
        <begin position="55"/>
        <end position="70"/>
    </location>
</feature>
<feature type="region of interest" description="Disordered" evidence="2">
    <location>
        <begin position="530"/>
        <end position="595"/>
    </location>
</feature>
<evidence type="ECO:0000256" key="2">
    <source>
        <dbReference type="SAM" id="MobiDB-lite"/>
    </source>
</evidence>
<dbReference type="Proteomes" id="UP000308133">
    <property type="component" value="Unassembled WGS sequence"/>
</dbReference>
<protein>
    <submittedName>
        <fullName evidence="3">Uncharacterized protein</fullName>
    </submittedName>
</protein>
<organism evidence="3 4">
    <name type="scientific">Elsinoe australis</name>
    <dbReference type="NCBI Taxonomy" id="40998"/>
    <lineage>
        <taxon>Eukaryota</taxon>
        <taxon>Fungi</taxon>
        <taxon>Dikarya</taxon>
        <taxon>Ascomycota</taxon>
        <taxon>Pezizomycotina</taxon>
        <taxon>Dothideomycetes</taxon>
        <taxon>Dothideomycetidae</taxon>
        <taxon>Myriangiales</taxon>
        <taxon>Elsinoaceae</taxon>
        <taxon>Elsinoe</taxon>
    </lineage>
</organism>
<reference evidence="3 4" key="1">
    <citation type="submission" date="2018-02" db="EMBL/GenBank/DDBJ databases">
        <title>Draft genome sequences of Elsinoe sp., causing black scab on jojoba.</title>
        <authorList>
            <person name="Stodart B."/>
            <person name="Jeffress S."/>
            <person name="Ash G."/>
            <person name="Arun Chinnappa K."/>
        </authorList>
    </citation>
    <scope>NUCLEOTIDE SEQUENCE [LARGE SCALE GENOMIC DNA]</scope>
    <source>
        <strain evidence="3 4">Hillstone_2</strain>
    </source>
</reference>
<proteinExistence type="predicted"/>
<dbReference type="EMBL" id="PTQR01000047">
    <property type="protein sequence ID" value="TKX24102.1"/>
    <property type="molecule type" value="Genomic_DNA"/>
</dbReference>
<feature type="region of interest" description="Disordered" evidence="2">
    <location>
        <begin position="347"/>
        <end position="471"/>
    </location>
</feature>
<feature type="compositionally biased region" description="Basic and acidic residues" evidence="2">
    <location>
        <begin position="366"/>
        <end position="386"/>
    </location>
</feature>
<sequence length="616" mass="70104">MSSPKDSSSGSTFWHVPGPSSKYHKREYTRPPAKHHARFSTPEADLARSIASPHQGRSNSSLSQFTSLVRSHTAPMERDGPLTPLRSPHHTSYLPHDSPFSDYFTDEARSMSHKGSYDMPPPEVQRVLLRLNNLGAQVLRQRTTGNAFESIGEKLDELERSLGGSDRSPRTHRMSDSGFVDDDHLSQSYHASPQVDGGRFQDFTSPTPNVRTKVPLEEEDEEEQAYQFNRDRILTEAQAVLERVSKANIDLRERFEEMRELNDQHAFQVEESTREALTLRSENESLKSTLAFDHSELLFLKLQLKALEVQAGEGDEDETEQEHDKRLVLEDAIDQWKSDWDDVDARQRGRRVKHRVMSSTPSALVRRREDGKSPDEEGDWKLDMTKKSKGRVQSITIRRFSQYGMDGTNDEHEEENEEGRNEGHGSMRSSPDHSVTHSEPDLDFKVKAENDSEQEVQVNQGTQTDDLASPPDFTEQLLKAMASHSCQTETEVATTPEHKRSSIVTVYQMEDSKPAEYHVSKITTVFEEPAVSQPENIKPAQQHLSKVRTVFEESDSTGQQTKDNRINQDQTTNTKNDLEPVNEEDERSEDERVVRKKSAWAELMSSLTEFAGMAER</sequence>
<feature type="compositionally biased region" description="Basic and acidic residues" evidence="2">
    <location>
        <begin position="167"/>
        <end position="185"/>
    </location>
</feature>
<feature type="compositionally biased region" description="Polar residues" evidence="2">
    <location>
        <begin position="1"/>
        <end position="12"/>
    </location>
</feature>
<feature type="compositionally biased region" description="Basic and acidic residues" evidence="2">
    <location>
        <begin position="418"/>
        <end position="450"/>
    </location>
</feature>
<feature type="region of interest" description="Disordered" evidence="2">
    <location>
        <begin position="1"/>
        <end position="119"/>
    </location>
</feature>
<keyword evidence="1" id="KW-0175">Coiled coil</keyword>
<evidence type="ECO:0000313" key="4">
    <source>
        <dbReference type="Proteomes" id="UP000308133"/>
    </source>
</evidence>
<name>A0A4V6DXA1_9PEZI</name>